<keyword evidence="12" id="KW-1185">Reference proteome</keyword>
<dbReference type="NCBIfam" id="TIGR00726">
    <property type="entry name" value="peptidoglycan editing factor PgeF"/>
    <property type="match status" value="1"/>
</dbReference>
<protein>
    <recommendedName>
        <fullName evidence="10">Purine nucleoside phosphorylase</fullName>
    </recommendedName>
</protein>
<comment type="catalytic activity">
    <reaction evidence="8">
        <text>adenosine + phosphate = alpha-D-ribose 1-phosphate + adenine</text>
        <dbReference type="Rhea" id="RHEA:27642"/>
        <dbReference type="ChEBI" id="CHEBI:16335"/>
        <dbReference type="ChEBI" id="CHEBI:16708"/>
        <dbReference type="ChEBI" id="CHEBI:43474"/>
        <dbReference type="ChEBI" id="CHEBI:57720"/>
        <dbReference type="EC" id="2.4.2.1"/>
    </reaction>
    <physiologicalReaction direction="left-to-right" evidence="8">
        <dbReference type="Rhea" id="RHEA:27643"/>
    </physiologicalReaction>
</comment>
<evidence type="ECO:0000313" key="11">
    <source>
        <dbReference type="EMBL" id="GAA4648336.1"/>
    </source>
</evidence>
<evidence type="ECO:0000256" key="4">
    <source>
        <dbReference type="ARBA" id="ARBA00022723"/>
    </source>
</evidence>
<reference evidence="12" key="1">
    <citation type="journal article" date="2019" name="Int. J. Syst. Evol. Microbiol.">
        <title>The Global Catalogue of Microorganisms (GCM) 10K type strain sequencing project: providing services to taxonomists for standard genome sequencing and annotation.</title>
        <authorList>
            <consortium name="The Broad Institute Genomics Platform"/>
            <consortium name="The Broad Institute Genome Sequencing Center for Infectious Disease"/>
            <person name="Wu L."/>
            <person name="Ma J."/>
        </authorList>
    </citation>
    <scope>NUCLEOTIDE SEQUENCE [LARGE SCALE GENOMIC DNA]</scope>
    <source>
        <strain evidence="12">JCM 17805</strain>
    </source>
</reference>
<accession>A0ABP8UZE8</accession>
<evidence type="ECO:0000256" key="2">
    <source>
        <dbReference type="ARBA" id="ARBA00007353"/>
    </source>
</evidence>
<dbReference type="InterPro" id="IPR011324">
    <property type="entry name" value="Cytotoxic_necrot_fac-like_cat"/>
</dbReference>
<evidence type="ECO:0000256" key="5">
    <source>
        <dbReference type="ARBA" id="ARBA00022801"/>
    </source>
</evidence>
<keyword evidence="5" id="KW-0378">Hydrolase</keyword>
<keyword evidence="6" id="KW-0862">Zinc</keyword>
<dbReference type="Gene3D" id="3.60.140.10">
    <property type="entry name" value="CNF1/YfiH-like putative cysteine hydrolases"/>
    <property type="match status" value="1"/>
</dbReference>
<sequence length="256" mass="27983">MSKPQNLFSDGRYLQPDWPAPASVKAFVTTRSGGVSDGPWRSLNLGLRSGDEADRVVENRALLMHDWALDHIQWLKQVHGADVVQADLECVEAEADACWSDVRGHPCAVLTADCLPVLFCNRTGTHVAAAHAGWRGLAGGVLENAAATFADSPDALMVWLGPAISQPCFEVGPEVREVFLAHDPEAESAFVAGQGDRWFADIYTLARQRLATLGIYDVYGGDYCTVRQEDLFFSYRRDGAKSGRMASVIWLAETDI</sequence>
<comment type="caution">
    <text evidence="11">The sequence shown here is derived from an EMBL/GenBank/DDBJ whole genome shotgun (WGS) entry which is preliminary data.</text>
</comment>
<evidence type="ECO:0000256" key="8">
    <source>
        <dbReference type="ARBA" id="ARBA00048968"/>
    </source>
</evidence>
<dbReference type="CDD" id="cd16833">
    <property type="entry name" value="YfiH"/>
    <property type="match status" value="1"/>
</dbReference>
<keyword evidence="4" id="KW-0479">Metal-binding</keyword>
<dbReference type="EMBL" id="BAABFL010000064">
    <property type="protein sequence ID" value="GAA4648336.1"/>
    <property type="molecule type" value="Genomic_DNA"/>
</dbReference>
<comment type="similarity">
    <text evidence="2 10">Belongs to the purine nucleoside phosphorylase YfiH/LACC1 family.</text>
</comment>
<gene>
    <name evidence="11" type="primary">yfiH</name>
    <name evidence="11" type="ORF">GCM10023116_06030</name>
</gene>
<dbReference type="PANTHER" id="PTHR30616">
    <property type="entry name" value="UNCHARACTERIZED PROTEIN YFIH"/>
    <property type="match status" value="1"/>
</dbReference>
<comment type="catalytic activity">
    <reaction evidence="1">
        <text>inosine + phosphate = alpha-D-ribose 1-phosphate + hypoxanthine</text>
        <dbReference type="Rhea" id="RHEA:27646"/>
        <dbReference type="ChEBI" id="CHEBI:17368"/>
        <dbReference type="ChEBI" id="CHEBI:17596"/>
        <dbReference type="ChEBI" id="CHEBI:43474"/>
        <dbReference type="ChEBI" id="CHEBI:57720"/>
        <dbReference type="EC" id="2.4.2.1"/>
    </reaction>
    <physiologicalReaction direction="left-to-right" evidence="1">
        <dbReference type="Rhea" id="RHEA:27647"/>
    </physiologicalReaction>
</comment>
<keyword evidence="3" id="KW-0808">Transferase</keyword>
<evidence type="ECO:0000256" key="3">
    <source>
        <dbReference type="ARBA" id="ARBA00022679"/>
    </source>
</evidence>
<proteinExistence type="inferred from homology"/>
<dbReference type="RefSeq" id="WP_345193885.1">
    <property type="nucleotide sequence ID" value="NZ_BAABFL010000064.1"/>
</dbReference>
<evidence type="ECO:0000256" key="9">
    <source>
        <dbReference type="ARBA" id="ARBA00049893"/>
    </source>
</evidence>
<evidence type="ECO:0000256" key="10">
    <source>
        <dbReference type="RuleBase" id="RU361274"/>
    </source>
</evidence>
<dbReference type="InterPro" id="IPR003730">
    <property type="entry name" value="Cu_polyphenol_OxRdtase"/>
</dbReference>
<organism evidence="11 12">
    <name type="scientific">Kistimonas scapharcae</name>
    <dbReference type="NCBI Taxonomy" id="1036133"/>
    <lineage>
        <taxon>Bacteria</taxon>
        <taxon>Pseudomonadati</taxon>
        <taxon>Pseudomonadota</taxon>
        <taxon>Gammaproteobacteria</taxon>
        <taxon>Oceanospirillales</taxon>
        <taxon>Endozoicomonadaceae</taxon>
        <taxon>Kistimonas</taxon>
    </lineage>
</organism>
<evidence type="ECO:0000256" key="6">
    <source>
        <dbReference type="ARBA" id="ARBA00022833"/>
    </source>
</evidence>
<dbReference type="SUPFAM" id="SSF64438">
    <property type="entry name" value="CNF1/YfiH-like putative cysteine hydrolases"/>
    <property type="match status" value="1"/>
</dbReference>
<dbReference type="PANTHER" id="PTHR30616:SF2">
    <property type="entry name" value="PURINE NUCLEOSIDE PHOSPHORYLASE LACC1"/>
    <property type="match status" value="1"/>
</dbReference>
<dbReference type="Proteomes" id="UP001500604">
    <property type="component" value="Unassembled WGS sequence"/>
</dbReference>
<comment type="catalytic activity">
    <reaction evidence="9">
        <text>S-methyl-5'-thioadenosine + phosphate = 5-(methylsulfanyl)-alpha-D-ribose 1-phosphate + adenine</text>
        <dbReference type="Rhea" id="RHEA:11852"/>
        <dbReference type="ChEBI" id="CHEBI:16708"/>
        <dbReference type="ChEBI" id="CHEBI:17509"/>
        <dbReference type="ChEBI" id="CHEBI:43474"/>
        <dbReference type="ChEBI" id="CHEBI:58533"/>
        <dbReference type="EC" id="2.4.2.28"/>
    </reaction>
    <physiologicalReaction direction="left-to-right" evidence="9">
        <dbReference type="Rhea" id="RHEA:11853"/>
    </physiologicalReaction>
</comment>
<dbReference type="Pfam" id="PF02578">
    <property type="entry name" value="Cu-oxidase_4"/>
    <property type="match status" value="1"/>
</dbReference>
<comment type="catalytic activity">
    <reaction evidence="7">
        <text>adenosine + H2O + H(+) = inosine + NH4(+)</text>
        <dbReference type="Rhea" id="RHEA:24408"/>
        <dbReference type="ChEBI" id="CHEBI:15377"/>
        <dbReference type="ChEBI" id="CHEBI:15378"/>
        <dbReference type="ChEBI" id="CHEBI:16335"/>
        <dbReference type="ChEBI" id="CHEBI:17596"/>
        <dbReference type="ChEBI" id="CHEBI:28938"/>
        <dbReference type="EC" id="3.5.4.4"/>
    </reaction>
    <physiologicalReaction direction="left-to-right" evidence="7">
        <dbReference type="Rhea" id="RHEA:24409"/>
    </physiologicalReaction>
</comment>
<evidence type="ECO:0000256" key="7">
    <source>
        <dbReference type="ARBA" id="ARBA00047989"/>
    </source>
</evidence>
<evidence type="ECO:0000313" key="12">
    <source>
        <dbReference type="Proteomes" id="UP001500604"/>
    </source>
</evidence>
<evidence type="ECO:0000256" key="1">
    <source>
        <dbReference type="ARBA" id="ARBA00000553"/>
    </source>
</evidence>
<name>A0ABP8UZE8_9GAMM</name>
<dbReference type="InterPro" id="IPR038371">
    <property type="entry name" value="Cu_polyphenol_OxRdtase_sf"/>
</dbReference>